<dbReference type="SUPFAM" id="SSF48613">
    <property type="entry name" value="Heme oxygenase-like"/>
    <property type="match status" value="1"/>
</dbReference>
<dbReference type="RefSeq" id="WP_306039168.1">
    <property type="nucleotide sequence ID" value="NZ_CP132303.1"/>
</dbReference>
<reference evidence="1 2" key="1">
    <citation type="submission" date="2023-08" db="EMBL/GenBank/DDBJ databases">
        <title>Pathogen: clinical or host-associated sample.</title>
        <authorList>
            <person name="Hergert J."/>
            <person name="Casey R."/>
            <person name="Wagner J."/>
            <person name="Young E.L."/>
            <person name="Oakeson K.F."/>
        </authorList>
    </citation>
    <scope>NUCLEOTIDE SEQUENCE [LARGE SCALE GENOMIC DNA]</scope>
    <source>
        <strain evidence="1 2">1760953</strain>
        <plasmid evidence="1 2">unnamed1</plasmid>
    </source>
</reference>
<dbReference type="CDD" id="cd19166">
    <property type="entry name" value="HemeO-bac"/>
    <property type="match status" value="1"/>
</dbReference>
<sequence>MAPEFERPRHMAYSERRFELRDRTRDGHERLDAAIGAFDSVQSYGRYVGFLGTFRATMDDQLAGAAWPAQWRWRPTMVSAALAQDAHDLGLEVARSMKVVIDLSDPSALLGALYVLEGSTLGARVLRQRAADLGMTGGYGARHLSLMSNDIAQWQSFLVLLDDAGDFDMDRAAATANEVFALALRCFESGRVVYQ</sequence>
<dbReference type="EMBL" id="CP132303">
    <property type="protein sequence ID" value="WLR99825.1"/>
    <property type="molecule type" value="Genomic_DNA"/>
</dbReference>
<name>A0AA50CN34_9HYPH</name>
<keyword evidence="1" id="KW-0614">Plasmid</keyword>
<geneLocation type="plasmid" evidence="1 2">
    <name>unnamed1</name>
</geneLocation>
<evidence type="ECO:0000313" key="2">
    <source>
        <dbReference type="Proteomes" id="UP001234585"/>
    </source>
</evidence>
<proteinExistence type="predicted"/>
<dbReference type="Gene3D" id="1.20.910.10">
    <property type="entry name" value="Heme oxygenase-like"/>
    <property type="match status" value="1"/>
</dbReference>
<dbReference type="Proteomes" id="UP001234585">
    <property type="component" value="Plasmid unnamed1"/>
</dbReference>
<organism evidence="1 2">
    <name type="scientific">Shinella sumterensis</name>
    <dbReference type="NCBI Taxonomy" id="1967501"/>
    <lineage>
        <taxon>Bacteria</taxon>
        <taxon>Pseudomonadati</taxon>
        <taxon>Pseudomonadota</taxon>
        <taxon>Alphaproteobacteria</taxon>
        <taxon>Hyphomicrobiales</taxon>
        <taxon>Rhizobiaceae</taxon>
        <taxon>Shinella</taxon>
    </lineage>
</organism>
<accession>A0AA50CN34</accession>
<dbReference type="InterPro" id="IPR016084">
    <property type="entry name" value="Haem_Oase-like_multi-hlx"/>
</dbReference>
<keyword evidence="2" id="KW-1185">Reference proteome</keyword>
<evidence type="ECO:0000313" key="1">
    <source>
        <dbReference type="EMBL" id="WLR99825.1"/>
    </source>
</evidence>
<protein>
    <submittedName>
        <fullName evidence="1">Biliverdin-producing heme oxygenase</fullName>
    </submittedName>
</protein>
<dbReference type="AlphaFoldDB" id="A0AA50CN34"/>
<gene>
    <name evidence="1" type="ORF">Q9313_23985</name>
</gene>